<dbReference type="Pfam" id="PF07510">
    <property type="entry name" value="GmrSD_C"/>
    <property type="match status" value="1"/>
</dbReference>
<evidence type="ECO:0000313" key="3">
    <source>
        <dbReference type="Proteomes" id="UP000516404"/>
    </source>
</evidence>
<dbReference type="KEGG" id="rter:IDM49_09380"/>
<reference evidence="2 3" key="1">
    <citation type="submission" date="2020-09" db="EMBL/GenBank/DDBJ databases">
        <title>Investigation of environmental microbes.</title>
        <authorList>
            <person name="Ou Y."/>
            <person name="Kang Q."/>
        </authorList>
    </citation>
    <scope>NUCLEOTIDE SEQUENCE [LARGE SCALE GENOMIC DNA]</scope>
    <source>
        <strain evidence="2 3">KJZ-14</strain>
    </source>
</reference>
<dbReference type="GeneID" id="96624451"/>
<name>A0A7H2BCN0_9MICC</name>
<keyword evidence="2" id="KW-0378">Hydrolase</keyword>
<feature type="domain" description="GmrSD restriction endonucleases C-terminal" evidence="1">
    <location>
        <begin position="115"/>
        <end position="247"/>
    </location>
</feature>
<accession>A0A7H2BCN0</accession>
<keyword evidence="2" id="KW-0255">Endonuclease</keyword>
<dbReference type="EMBL" id="CP061539">
    <property type="protein sequence ID" value="QNV37426.1"/>
    <property type="molecule type" value="Genomic_DNA"/>
</dbReference>
<evidence type="ECO:0000313" key="2">
    <source>
        <dbReference type="EMBL" id="QNV37426.1"/>
    </source>
</evidence>
<dbReference type="GO" id="GO:0004519">
    <property type="term" value="F:endonuclease activity"/>
    <property type="evidence" value="ECO:0007669"/>
    <property type="project" value="UniProtKB-KW"/>
</dbReference>
<evidence type="ECO:0000259" key="1">
    <source>
        <dbReference type="Pfam" id="PF07510"/>
    </source>
</evidence>
<dbReference type="Proteomes" id="UP000516404">
    <property type="component" value="Chromosome"/>
</dbReference>
<keyword evidence="3" id="KW-1185">Reference proteome</keyword>
<dbReference type="PANTHER" id="PTHR24094">
    <property type="entry name" value="SECRETED PROTEIN"/>
    <property type="match status" value="1"/>
</dbReference>
<keyword evidence="2" id="KW-0540">Nuclease</keyword>
<dbReference type="InterPro" id="IPR011089">
    <property type="entry name" value="GmrSD_C"/>
</dbReference>
<proteinExistence type="predicted"/>
<dbReference type="PANTHER" id="PTHR24094:SF15">
    <property type="entry name" value="AMP-DEPENDENT SYNTHETASE_LIGASE DOMAIN-CONTAINING PROTEIN-RELATED"/>
    <property type="match status" value="1"/>
</dbReference>
<sequence length="266" mass="29346">MPRKSRSSSTLFTLIATVLVVLTLVLGISWLRSANWSLEAALQKIPDNVWGAIVGQEPTKTIDNTGFDLSHPKEYSTALTVLSTLEVKDKGSQNGYSRDKFGRAWTDTDRNGCDQRNDILARDLNNAVEDSRCRVLSGVLDDPYTLGTVDFKRGENSSSLIPIDHVVALSNAWTTGASSLNDVRRQQIATDPLNLQATSREANTQKSDQDASTWLPQPGYRCEYVARQVSVKAAYGLWVTRAEKSAMEDVLNSCPDQPAYRSQFVG</sequence>
<dbReference type="RefSeq" id="WP_190724317.1">
    <property type="nucleotide sequence ID" value="NZ_CP061539.1"/>
</dbReference>
<gene>
    <name evidence="2" type="ORF">IDM49_09380</name>
</gene>
<dbReference type="AlphaFoldDB" id="A0A7H2BCN0"/>
<protein>
    <submittedName>
        <fullName evidence="2">HNH endonuclease</fullName>
    </submittedName>
</protein>
<organism evidence="2 3">
    <name type="scientific">Rothia terrae</name>
    <dbReference type="NCBI Taxonomy" id="396015"/>
    <lineage>
        <taxon>Bacteria</taxon>
        <taxon>Bacillati</taxon>
        <taxon>Actinomycetota</taxon>
        <taxon>Actinomycetes</taxon>
        <taxon>Micrococcales</taxon>
        <taxon>Micrococcaceae</taxon>
        <taxon>Rothia</taxon>
    </lineage>
</organism>